<keyword evidence="1" id="KW-1133">Transmembrane helix</keyword>
<name>I3CGN8_9GAMM</name>
<dbReference type="OrthoDB" id="5821246at2"/>
<dbReference type="HOGENOM" id="CLU_857250_0_0_6"/>
<keyword evidence="3" id="KW-1185">Reference proteome</keyword>
<dbReference type="eggNOG" id="COG5345">
    <property type="taxonomic scope" value="Bacteria"/>
</dbReference>
<evidence type="ECO:0000313" key="3">
    <source>
        <dbReference type="Proteomes" id="UP000005744"/>
    </source>
</evidence>
<sequence>MTDSTVTTEKVTWFQRFLGLGWIGRGVGIALILAIGLFILSIFWSIEPAHFDVQAVAQNYATEHKEKVVTGYISTYTLMEVARRGLLDKAGGYLSNDKFPPALFMDNMPNWEFGVLQQVRDFSQIMRNNFSRSRTGGQENAELAIAQPKFNVDNAAWLFPSAETEYRSGIKALEKYLHKLSDEKKPEQFYTRADSLRTWLDTVTLRLSNLSQRLSSSVGESRLNIELAGDPVGRSASPQPLSTKEKTPWTEIDDVFFEARGTSWALIHLLKAVEIDFKDVLVSKNALPLLRQAIKELEATQETVWSPMILNGSEFGLFANHSLVMSSYISRAQAIISELRELMPQG</sequence>
<dbReference type="Pfam" id="PF10095">
    <property type="entry name" value="DUF2333"/>
    <property type="match status" value="1"/>
</dbReference>
<organism evidence="2 3">
    <name type="scientific">Beggiatoa alba B18LD</name>
    <dbReference type="NCBI Taxonomy" id="395493"/>
    <lineage>
        <taxon>Bacteria</taxon>
        <taxon>Pseudomonadati</taxon>
        <taxon>Pseudomonadota</taxon>
        <taxon>Gammaproteobacteria</taxon>
        <taxon>Thiotrichales</taxon>
        <taxon>Thiotrichaceae</taxon>
        <taxon>Beggiatoa</taxon>
    </lineage>
</organism>
<feature type="transmembrane region" description="Helical" evidence="1">
    <location>
        <begin position="22"/>
        <end position="44"/>
    </location>
</feature>
<keyword evidence="1" id="KW-0812">Transmembrane</keyword>
<gene>
    <name evidence="2" type="ORF">BegalDRAFT_1909</name>
</gene>
<keyword evidence="1" id="KW-0472">Membrane</keyword>
<evidence type="ECO:0000256" key="1">
    <source>
        <dbReference type="SAM" id="Phobius"/>
    </source>
</evidence>
<dbReference type="AlphaFoldDB" id="I3CGN8"/>
<accession>I3CGN8</accession>
<dbReference type="RefSeq" id="WP_002686029.1">
    <property type="nucleotide sequence ID" value="NZ_JH600070.1"/>
</dbReference>
<dbReference type="Proteomes" id="UP000005744">
    <property type="component" value="Unassembled WGS sequence"/>
</dbReference>
<proteinExistence type="predicted"/>
<dbReference type="STRING" id="395493.BegalDRAFT_1909"/>
<evidence type="ECO:0008006" key="4">
    <source>
        <dbReference type="Google" id="ProtNLM"/>
    </source>
</evidence>
<reference evidence="2 3" key="1">
    <citation type="submission" date="2011-11" db="EMBL/GenBank/DDBJ databases">
        <title>Improved High-Quality Draft sequence of Beggiatoa alba B18lD.</title>
        <authorList>
            <consortium name="US DOE Joint Genome Institute"/>
            <person name="Lucas S."/>
            <person name="Han J."/>
            <person name="Lapidus A."/>
            <person name="Cheng J.-F."/>
            <person name="Goodwin L."/>
            <person name="Pitluck S."/>
            <person name="Peters L."/>
            <person name="Mikhailova N."/>
            <person name="Held B."/>
            <person name="Detter J.C."/>
            <person name="Han C."/>
            <person name="Tapia R."/>
            <person name="Land M."/>
            <person name="Hauser L."/>
            <person name="Kyrpides N."/>
            <person name="Ivanova N."/>
            <person name="Pagani I."/>
            <person name="Samuel K."/>
            <person name="Teske A."/>
            <person name="Mueller J."/>
            <person name="Woyke T."/>
        </authorList>
    </citation>
    <scope>NUCLEOTIDE SEQUENCE [LARGE SCALE GENOMIC DNA]</scope>
    <source>
        <strain evidence="2 3">B18LD</strain>
    </source>
</reference>
<dbReference type="EMBL" id="JH600070">
    <property type="protein sequence ID" value="EIJ42781.1"/>
    <property type="molecule type" value="Genomic_DNA"/>
</dbReference>
<dbReference type="InterPro" id="IPR016936">
    <property type="entry name" value="UCP029693"/>
</dbReference>
<evidence type="ECO:0000313" key="2">
    <source>
        <dbReference type="EMBL" id="EIJ42781.1"/>
    </source>
</evidence>
<protein>
    <recommendedName>
        <fullName evidence="4">DUF2333 domain-containing protein</fullName>
    </recommendedName>
</protein>
<dbReference type="PIRSF" id="PIRSF029693">
    <property type="entry name" value="UCP029693"/>
    <property type="match status" value="1"/>
</dbReference>